<gene>
    <name evidence="2" type="primary">Acey_s0033.g2635</name>
    <name evidence="2" type="ORF">Y032_0033g2635</name>
</gene>
<dbReference type="OrthoDB" id="10526384at2759"/>
<keyword evidence="1" id="KW-0472">Membrane</keyword>
<feature type="transmembrane region" description="Helical" evidence="1">
    <location>
        <begin position="20"/>
        <end position="44"/>
    </location>
</feature>
<protein>
    <submittedName>
        <fullName evidence="2">Uncharacterized protein</fullName>
    </submittedName>
</protein>
<dbReference type="Proteomes" id="UP000024635">
    <property type="component" value="Unassembled WGS sequence"/>
</dbReference>
<evidence type="ECO:0000313" key="3">
    <source>
        <dbReference type="Proteomes" id="UP000024635"/>
    </source>
</evidence>
<accession>A0A016UPJ5</accession>
<keyword evidence="1" id="KW-1133">Transmembrane helix</keyword>
<dbReference type="EMBL" id="JARK01001369">
    <property type="protein sequence ID" value="EYC16403.1"/>
    <property type="molecule type" value="Genomic_DNA"/>
</dbReference>
<keyword evidence="1" id="KW-0812">Transmembrane</keyword>
<keyword evidence="3" id="KW-1185">Reference proteome</keyword>
<sequence length="138" mass="15373">MAVVISYTTERLTSLANVKLHLLIEFCLVILTVILALQVFLFTALKLTEGLVVFVAIDCLLGLVDCIYEAADLFGFSSANVVFVFISNNITTLMFLILSINAYSITFLSRELRMETIAPCRRKQCSTTFTTTIVMSKN</sequence>
<name>A0A016UPJ5_9BILA</name>
<reference evidence="3" key="1">
    <citation type="journal article" date="2015" name="Nat. Genet.">
        <title>The genome and transcriptome of the zoonotic hookworm Ancylostoma ceylanicum identify infection-specific gene families.</title>
        <authorList>
            <person name="Schwarz E.M."/>
            <person name="Hu Y."/>
            <person name="Antoshechkin I."/>
            <person name="Miller M.M."/>
            <person name="Sternberg P.W."/>
            <person name="Aroian R.V."/>
        </authorList>
    </citation>
    <scope>NUCLEOTIDE SEQUENCE</scope>
    <source>
        <strain evidence="3">HY135</strain>
    </source>
</reference>
<proteinExistence type="predicted"/>
<organism evidence="2 3">
    <name type="scientific">Ancylostoma ceylanicum</name>
    <dbReference type="NCBI Taxonomy" id="53326"/>
    <lineage>
        <taxon>Eukaryota</taxon>
        <taxon>Metazoa</taxon>
        <taxon>Ecdysozoa</taxon>
        <taxon>Nematoda</taxon>
        <taxon>Chromadorea</taxon>
        <taxon>Rhabditida</taxon>
        <taxon>Rhabditina</taxon>
        <taxon>Rhabditomorpha</taxon>
        <taxon>Strongyloidea</taxon>
        <taxon>Ancylostomatidae</taxon>
        <taxon>Ancylostomatinae</taxon>
        <taxon>Ancylostoma</taxon>
    </lineage>
</organism>
<dbReference type="AlphaFoldDB" id="A0A016UPJ5"/>
<evidence type="ECO:0000256" key="1">
    <source>
        <dbReference type="SAM" id="Phobius"/>
    </source>
</evidence>
<evidence type="ECO:0000313" key="2">
    <source>
        <dbReference type="EMBL" id="EYC16403.1"/>
    </source>
</evidence>
<comment type="caution">
    <text evidence="2">The sequence shown here is derived from an EMBL/GenBank/DDBJ whole genome shotgun (WGS) entry which is preliminary data.</text>
</comment>
<feature type="transmembrane region" description="Helical" evidence="1">
    <location>
        <begin position="83"/>
        <end position="104"/>
    </location>
</feature>
<feature type="transmembrane region" description="Helical" evidence="1">
    <location>
        <begin position="51"/>
        <end position="71"/>
    </location>
</feature>